<keyword evidence="2" id="KW-1185">Reference proteome</keyword>
<accession>A0A6I6J9C7</accession>
<dbReference type="Proteomes" id="UP000428328">
    <property type="component" value="Chromosome"/>
</dbReference>
<protein>
    <submittedName>
        <fullName evidence="1">Uncharacterized protein</fullName>
    </submittedName>
</protein>
<gene>
    <name evidence="1" type="ORF">GM415_00105</name>
</gene>
<reference evidence="1 2" key="1">
    <citation type="submission" date="2019-11" db="EMBL/GenBank/DDBJ databases">
        <authorList>
            <person name="Zheng R.K."/>
            <person name="Sun C.M."/>
        </authorList>
    </citation>
    <scope>NUCLEOTIDE SEQUENCE [LARGE SCALE GENOMIC DNA]</scope>
    <source>
        <strain evidence="1 2">SRB007</strain>
    </source>
</reference>
<proteinExistence type="predicted"/>
<dbReference type="EMBL" id="CP046400">
    <property type="protein sequence ID" value="QGY38611.1"/>
    <property type="molecule type" value="Genomic_DNA"/>
</dbReference>
<dbReference type="AlphaFoldDB" id="A0A6I6J9C7"/>
<dbReference type="KEGG" id="psel:GM415_00105"/>
<organism evidence="1 2">
    <name type="scientific">Pseudodesulfovibrio cashew</name>
    <dbReference type="NCBI Taxonomy" id="2678688"/>
    <lineage>
        <taxon>Bacteria</taxon>
        <taxon>Pseudomonadati</taxon>
        <taxon>Thermodesulfobacteriota</taxon>
        <taxon>Desulfovibrionia</taxon>
        <taxon>Desulfovibrionales</taxon>
        <taxon>Desulfovibrionaceae</taxon>
    </lineage>
</organism>
<dbReference type="RefSeq" id="WP_158945566.1">
    <property type="nucleotide sequence ID" value="NZ_CP046400.1"/>
</dbReference>
<name>A0A6I6J9C7_9BACT</name>
<evidence type="ECO:0000313" key="1">
    <source>
        <dbReference type="EMBL" id="QGY38611.1"/>
    </source>
</evidence>
<evidence type="ECO:0000313" key="2">
    <source>
        <dbReference type="Proteomes" id="UP000428328"/>
    </source>
</evidence>
<sequence length="63" mass="7458">MEVGWYLRLGKTDRIEALVSTKGEAQVQHQKHIFPDWEFAFEERGDHVLAVMTRKKPLFDKED</sequence>